<dbReference type="OrthoDB" id="8653919at2"/>
<reference evidence="1 2" key="1">
    <citation type="submission" date="2013-11" db="EMBL/GenBank/DDBJ databases">
        <title>Draft genome sequence and annotation of the entomopathogenic bacterium, Xenorhabdus cabanillasi strain JM26.</title>
        <authorList>
            <person name="Gualtieri M."/>
            <person name="Ogier J.C."/>
            <person name="Pages S."/>
            <person name="Givaudan A."/>
            <person name="Gaudriault S."/>
        </authorList>
    </citation>
    <scope>NUCLEOTIDE SEQUENCE [LARGE SCALE GENOMIC DNA]</scope>
    <source>
        <strain evidence="1 2">JM26</strain>
    </source>
</reference>
<dbReference type="AlphaFoldDB" id="W1J9W9"/>
<dbReference type="Proteomes" id="UP000019197">
    <property type="component" value="Unassembled WGS sequence"/>
</dbReference>
<accession>W1J9W9</accession>
<sequence>MRLIKNYIPPSTSNLADLKFELQFTGQQMAELAGISNSNQWRKYTGGEKPRELNLHILFFIAAQLVLDDKKLSIILNEMNRLGAELDR</sequence>
<comment type="caution">
    <text evidence="1">The sequence shown here is derived from an EMBL/GenBank/DDBJ whole genome shotgun (WGS) entry which is preliminary data.</text>
</comment>
<gene>
    <name evidence="1" type="ORF">XCR1_4330005</name>
</gene>
<proteinExistence type="predicted"/>
<dbReference type="RefSeq" id="WP_038267256.1">
    <property type="nucleotide sequence ID" value="NZ_CAWLVK010000372.1"/>
</dbReference>
<organism evidence="1 2">
    <name type="scientific">Xenorhabdus cabanillasii JM26</name>
    <dbReference type="NCBI Taxonomy" id="1427517"/>
    <lineage>
        <taxon>Bacteria</taxon>
        <taxon>Pseudomonadati</taxon>
        <taxon>Pseudomonadota</taxon>
        <taxon>Gammaproteobacteria</taxon>
        <taxon>Enterobacterales</taxon>
        <taxon>Morganellaceae</taxon>
        <taxon>Xenorhabdus</taxon>
    </lineage>
</organism>
<name>W1J9W9_9GAMM</name>
<protein>
    <submittedName>
        <fullName evidence="1">Uncharacterized protein</fullName>
    </submittedName>
</protein>
<evidence type="ECO:0000313" key="1">
    <source>
        <dbReference type="EMBL" id="CDL86681.1"/>
    </source>
</evidence>
<evidence type="ECO:0000313" key="2">
    <source>
        <dbReference type="Proteomes" id="UP000019197"/>
    </source>
</evidence>
<dbReference type="EMBL" id="CBXE010000372">
    <property type="protein sequence ID" value="CDL86681.1"/>
    <property type="molecule type" value="Genomic_DNA"/>
</dbReference>